<dbReference type="EMBL" id="AZSI01000014">
    <property type="protein sequence ID" value="KEY63079.1"/>
    <property type="molecule type" value="Genomic_DNA"/>
</dbReference>
<keyword evidence="1" id="KW-1133">Transmembrane helix</keyword>
<evidence type="ECO:0000256" key="1">
    <source>
        <dbReference type="SAM" id="Phobius"/>
    </source>
</evidence>
<evidence type="ECO:0000313" key="2">
    <source>
        <dbReference type="EMBL" id="KEY63079.1"/>
    </source>
</evidence>
<dbReference type="PATRIC" id="fig|1415168.3.peg.803"/>
<organism evidence="2 3">
    <name type="scientific">Lactococcus cremoris subsp. cremoris GE214</name>
    <dbReference type="NCBI Taxonomy" id="1415168"/>
    <lineage>
        <taxon>Bacteria</taxon>
        <taxon>Bacillati</taxon>
        <taxon>Bacillota</taxon>
        <taxon>Bacilli</taxon>
        <taxon>Lactobacillales</taxon>
        <taxon>Streptococcaceae</taxon>
        <taxon>Lactococcus</taxon>
        <taxon>Lactococcus cremoris subsp. cremoris</taxon>
    </lineage>
</organism>
<sequence length="172" mass="18379">MNSRKRKTEKKRRGGKVFAILLSLIIFLALIVFGIVMIGRHVISSQTDNIAAKFIPESQNLTDAADQIGSATPSAIASKLNENSDTIKSQSQGLINSAKATSTDSKLTYTLESSKLNKATVGALLLASGDQVKDVADKVLDSMKKAGVAQPKLQIDLTDDKGNIIKTLDYSA</sequence>
<accession>A0A084ACQ0</accession>
<proteinExistence type="predicted"/>
<protein>
    <submittedName>
        <fullName evidence="2">Uncharacterized protein</fullName>
    </submittedName>
</protein>
<keyword evidence="1" id="KW-0472">Membrane</keyword>
<evidence type="ECO:0000313" key="3">
    <source>
        <dbReference type="Proteomes" id="UP000028401"/>
    </source>
</evidence>
<keyword evidence="1" id="KW-0812">Transmembrane</keyword>
<dbReference type="AlphaFoldDB" id="A0A084ACQ0"/>
<dbReference type="Proteomes" id="UP000028401">
    <property type="component" value="Unassembled WGS sequence"/>
</dbReference>
<reference evidence="2 3" key="1">
    <citation type="submission" date="2014-06" db="EMBL/GenBank/DDBJ databases">
        <title>Draft genome sequence of the putrescine producing strain Lactococcus lactis subsp cremoris GE214.</title>
        <authorList>
            <person name="Ladero V."/>
            <person name="Linares D.M."/>
            <person name="del Rio B."/>
            <person name="Mayo B."/>
            <person name="Martin M.C."/>
            <person name="Fernandez M."/>
            <person name="Alvarez M.A."/>
        </authorList>
    </citation>
    <scope>NUCLEOTIDE SEQUENCE [LARGE SCALE GENOMIC DNA]</scope>
    <source>
        <strain evidence="2 3">GE214</strain>
    </source>
</reference>
<gene>
    <name evidence="2" type="ORF">U725_00758</name>
</gene>
<feature type="transmembrane region" description="Helical" evidence="1">
    <location>
        <begin position="20"/>
        <end position="39"/>
    </location>
</feature>
<name>A0A084ACQ0_LACLC</name>
<dbReference type="RefSeq" id="WP_014734992.1">
    <property type="nucleotide sequence ID" value="NZ_AZSI01000014.1"/>
</dbReference>
<comment type="caution">
    <text evidence="2">The sequence shown here is derived from an EMBL/GenBank/DDBJ whole genome shotgun (WGS) entry which is preliminary data.</text>
</comment>